<dbReference type="Pfam" id="PF01381">
    <property type="entry name" value="HTH_3"/>
    <property type="match status" value="1"/>
</dbReference>
<comment type="caution">
    <text evidence="3">The sequence shown here is derived from an EMBL/GenBank/DDBJ whole genome shotgun (WGS) entry which is preliminary data.</text>
</comment>
<evidence type="ECO:0000313" key="4">
    <source>
        <dbReference type="Proteomes" id="UP000555828"/>
    </source>
</evidence>
<keyword evidence="1" id="KW-0238">DNA-binding</keyword>
<evidence type="ECO:0000313" key="3">
    <source>
        <dbReference type="EMBL" id="MBB6061912.1"/>
    </source>
</evidence>
<dbReference type="InterPro" id="IPR001387">
    <property type="entry name" value="Cro/C1-type_HTH"/>
</dbReference>
<dbReference type="GO" id="GO:0003677">
    <property type="term" value="F:DNA binding"/>
    <property type="evidence" value="ECO:0007669"/>
    <property type="project" value="UniProtKB-KW"/>
</dbReference>
<dbReference type="InterPro" id="IPR010982">
    <property type="entry name" value="Lambda_DNA-bd_dom_sf"/>
</dbReference>
<feature type="domain" description="HTH cro/C1-type" evidence="2">
    <location>
        <begin position="3"/>
        <end position="57"/>
    </location>
</feature>
<dbReference type="SMART" id="SM00530">
    <property type="entry name" value="HTH_XRE"/>
    <property type="match status" value="1"/>
</dbReference>
<accession>A0A841GED8</accession>
<sequence>MTLKELRERKNLSQIDLARLIGVSQQVISHYETGRARPSLDVIIKLGKVLGVSVEEIYEALPKKEGAKL</sequence>
<reference evidence="3 4" key="1">
    <citation type="submission" date="2020-08" db="EMBL/GenBank/DDBJ databases">
        <title>Genomic Encyclopedia of Type Strains, Phase IV (KMG-IV): sequencing the most valuable type-strain genomes for metagenomic binning, comparative biology and taxonomic classification.</title>
        <authorList>
            <person name="Goeker M."/>
        </authorList>
    </citation>
    <scope>NUCLEOTIDE SEQUENCE [LARGE SCALE GENOMIC DNA]</scope>
    <source>
        <strain evidence="3 4">DSM 13481</strain>
    </source>
</reference>
<dbReference type="SUPFAM" id="SSF47413">
    <property type="entry name" value="lambda repressor-like DNA-binding domains"/>
    <property type="match status" value="1"/>
</dbReference>
<dbReference type="CDD" id="cd00093">
    <property type="entry name" value="HTH_XRE"/>
    <property type="match status" value="1"/>
</dbReference>
<gene>
    <name evidence="3" type="ORF">HNP65_000334</name>
</gene>
<dbReference type="EMBL" id="JACHEX010000001">
    <property type="protein sequence ID" value="MBB6061912.1"/>
    <property type="molecule type" value="Genomic_DNA"/>
</dbReference>
<dbReference type="AlphaFoldDB" id="A0A841GED8"/>
<dbReference type="RefSeq" id="WP_184618661.1">
    <property type="nucleotide sequence ID" value="NZ_JACHEX010000001.1"/>
</dbReference>
<protein>
    <submittedName>
        <fullName evidence="3">Putative transcriptional regulator</fullName>
    </submittedName>
</protein>
<evidence type="ECO:0000256" key="1">
    <source>
        <dbReference type="ARBA" id="ARBA00023125"/>
    </source>
</evidence>
<proteinExistence type="predicted"/>
<dbReference type="PANTHER" id="PTHR46558">
    <property type="entry name" value="TRACRIPTIONAL REGULATORY PROTEIN-RELATED-RELATED"/>
    <property type="match status" value="1"/>
</dbReference>
<dbReference type="PANTHER" id="PTHR46558:SF11">
    <property type="entry name" value="HTH-TYPE TRANSCRIPTIONAL REGULATOR XRE"/>
    <property type="match status" value="1"/>
</dbReference>
<keyword evidence="4" id="KW-1185">Reference proteome</keyword>
<dbReference type="Proteomes" id="UP000555828">
    <property type="component" value="Unassembled WGS sequence"/>
</dbReference>
<dbReference type="Gene3D" id="1.10.260.40">
    <property type="entry name" value="lambda repressor-like DNA-binding domains"/>
    <property type="match status" value="1"/>
</dbReference>
<name>A0A841GED8_9BACT</name>
<organism evidence="3 4">
    <name type="scientific">Thermosipho japonicus</name>
    <dbReference type="NCBI Taxonomy" id="90323"/>
    <lineage>
        <taxon>Bacteria</taxon>
        <taxon>Thermotogati</taxon>
        <taxon>Thermotogota</taxon>
        <taxon>Thermotogae</taxon>
        <taxon>Thermotogales</taxon>
        <taxon>Fervidobacteriaceae</taxon>
        <taxon>Thermosipho</taxon>
    </lineage>
</organism>
<evidence type="ECO:0000259" key="2">
    <source>
        <dbReference type="PROSITE" id="PS50943"/>
    </source>
</evidence>
<dbReference type="PROSITE" id="PS50943">
    <property type="entry name" value="HTH_CROC1"/>
    <property type="match status" value="1"/>
</dbReference>